<protein>
    <submittedName>
        <fullName evidence="6">Uncharacterized protein</fullName>
    </submittedName>
</protein>
<evidence type="ECO:0000256" key="2">
    <source>
        <dbReference type="SAM" id="MobiDB-lite"/>
    </source>
</evidence>
<dbReference type="Proteomes" id="UP000247345">
    <property type="component" value="Unassembled WGS sequence"/>
</dbReference>
<feature type="domain" description="Secretion system C-terminal sorting" evidence="4">
    <location>
        <begin position="540"/>
        <end position="613"/>
    </location>
</feature>
<reference evidence="6 7" key="1">
    <citation type="submission" date="2016-12" db="EMBL/GenBank/DDBJ databases">
        <title>Trade-off between light-utilization and light-protection in marine flavobacteria.</title>
        <authorList>
            <person name="Kumagai Y."/>
            <person name="Yoshizawa S."/>
            <person name="Kogure K."/>
            <person name="Iwasaki W."/>
        </authorList>
    </citation>
    <scope>NUCLEOTIDE SEQUENCE [LARGE SCALE GENOMIC DNA]</scope>
    <source>
        <strain evidence="6 7">KCTC 12100</strain>
    </source>
</reference>
<evidence type="ECO:0000313" key="7">
    <source>
        <dbReference type="Proteomes" id="UP000247345"/>
    </source>
</evidence>
<feature type="chain" id="PRO_5015151301" evidence="3">
    <location>
        <begin position="25"/>
        <end position="615"/>
    </location>
</feature>
<dbReference type="SUPFAM" id="SSF49299">
    <property type="entry name" value="PKD domain"/>
    <property type="match status" value="1"/>
</dbReference>
<dbReference type="InterPro" id="IPR048958">
    <property type="entry name" value="Polysacc_lyase_14"/>
</dbReference>
<dbReference type="OrthoDB" id="9800925at2"/>
<dbReference type="EMBL" id="MSCK01000001">
    <property type="protein sequence ID" value="PQJ72909.1"/>
    <property type="molecule type" value="Genomic_DNA"/>
</dbReference>
<organism evidence="6 7">
    <name type="scientific">Polaribacter butkevichii</name>
    <dbReference type="NCBI Taxonomy" id="218490"/>
    <lineage>
        <taxon>Bacteria</taxon>
        <taxon>Pseudomonadati</taxon>
        <taxon>Bacteroidota</taxon>
        <taxon>Flavobacteriia</taxon>
        <taxon>Flavobacteriales</taxon>
        <taxon>Flavobacteriaceae</taxon>
    </lineage>
</organism>
<evidence type="ECO:0000259" key="4">
    <source>
        <dbReference type="Pfam" id="PF18962"/>
    </source>
</evidence>
<dbReference type="Pfam" id="PF18962">
    <property type="entry name" value="Por_Secre_tail"/>
    <property type="match status" value="1"/>
</dbReference>
<name>A0A2P6CDC8_9FLAO</name>
<dbReference type="PANTHER" id="PTHR40124:SF1">
    <property type="entry name" value="DISAGGREGATASE RELATED REPEAT PROTEIN"/>
    <property type="match status" value="1"/>
</dbReference>
<dbReference type="InterPro" id="IPR026444">
    <property type="entry name" value="Secre_tail"/>
</dbReference>
<dbReference type="RefSeq" id="WP_105048574.1">
    <property type="nucleotide sequence ID" value="NZ_CP150661.1"/>
</dbReference>
<comment type="caution">
    <text evidence="6">The sequence shown here is derived from an EMBL/GenBank/DDBJ whole genome shotgun (WGS) entry which is preliminary data.</text>
</comment>
<keyword evidence="7" id="KW-1185">Reference proteome</keyword>
<evidence type="ECO:0000256" key="1">
    <source>
        <dbReference type="ARBA" id="ARBA00022729"/>
    </source>
</evidence>
<dbReference type="Pfam" id="PF21294">
    <property type="entry name" value="Polysacc_lyase_14"/>
    <property type="match status" value="1"/>
</dbReference>
<feature type="domain" description="Polysaccharide lyase 14" evidence="5">
    <location>
        <begin position="72"/>
        <end position="273"/>
    </location>
</feature>
<dbReference type="Pfam" id="PF17957">
    <property type="entry name" value="Big_7"/>
    <property type="match status" value="1"/>
</dbReference>
<dbReference type="NCBIfam" id="TIGR04183">
    <property type="entry name" value="Por_Secre_tail"/>
    <property type="match status" value="1"/>
</dbReference>
<keyword evidence="1 3" id="KW-0732">Signal</keyword>
<evidence type="ECO:0000259" key="5">
    <source>
        <dbReference type="Pfam" id="PF21294"/>
    </source>
</evidence>
<dbReference type="InterPro" id="IPR013783">
    <property type="entry name" value="Ig-like_fold"/>
</dbReference>
<evidence type="ECO:0000256" key="3">
    <source>
        <dbReference type="SAM" id="SignalP"/>
    </source>
</evidence>
<dbReference type="Gene3D" id="2.60.40.10">
    <property type="entry name" value="Immunoglobulins"/>
    <property type="match status" value="1"/>
</dbReference>
<evidence type="ECO:0000313" key="6">
    <source>
        <dbReference type="EMBL" id="PQJ72909.1"/>
    </source>
</evidence>
<feature type="signal peptide" evidence="3">
    <location>
        <begin position="1"/>
        <end position="24"/>
    </location>
</feature>
<feature type="region of interest" description="Disordered" evidence="2">
    <location>
        <begin position="281"/>
        <end position="303"/>
    </location>
</feature>
<proteinExistence type="predicted"/>
<accession>A0A2P6CDC8</accession>
<gene>
    <name evidence="6" type="ORF">BTO14_06400</name>
</gene>
<dbReference type="Gene3D" id="2.60.120.200">
    <property type="match status" value="1"/>
</dbReference>
<feature type="compositionally biased region" description="Low complexity" evidence="2">
    <location>
        <begin position="292"/>
        <end position="303"/>
    </location>
</feature>
<dbReference type="AlphaFoldDB" id="A0A2P6CDC8"/>
<dbReference type="PANTHER" id="PTHR40124">
    <property type="match status" value="1"/>
</dbReference>
<sequence length="615" mass="67806">MKEKISIAVITFGLLLFTVTNANAQTVDVYQNNLNDLTTGLYNQDQIKEALAVSFCKGADEGRVSIVSLENQGNSLKVNYPKGKVKTGESGIHTKVYFNDGKEHDELYFSYKIYFPSDFEFRAGGKLPGLSYQTREKNMSLRLMWRNNGLIETYVHYNTKPTRPGYKASINWSLLDPIIEPNNEPQEDQVKFTKGTWQHVEMYYKLNTPGKKDGIMKGWLNGKLALNITNAEDYRQVGEEDIHINSFYLSSFFGGSDETFQPTKDVYAYFDDFKVATTRIGMPSDTENNNQSPTVSITSPTSTTPVNAGSNLQISALANDADGVISKVEFYNGAAKLGEDSSFPFKYTLSNIAAGTYTFNVVAIDDKGASTKSSTVQVTVDSDGNATSDCKFNTPRVNALPAYDNITFNTIYVLGSGGPDSSNIKKIRIKWIPGANGLYVFSMNTNNGQPSSYIDLRNVSTANFNNAQPDITISGSGVARLDDNYWVTEDAGNLVLVSKSGTHTIYCSNSNIAPSCSALNKEATFSKSTLEETSAAEVKIYPNPVEDGILHLTNISADVSNILIYDILGNLVKTLSPSSRPKKTYKLYISNLKNGTYILVIESKSNRITKRIIKI</sequence>
<dbReference type="InterPro" id="IPR035986">
    <property type="entry name" value="PKD_dom_sf"/>
</dbReference>